<dbReference type="RefSeq" id="WP_058693894.1">
    <property type="nucleotide sequence ID" value="NZ_CABJDW020000003.1"/>
</dbReference>
<evidence type="ECO:0000256" key="4">
    <source>
        <dbReference type="ARBA" id="ARBA00022989"/>
    </source>
</evidence>
<evidence type="ECO:0000256" key="7">
    <source>
        <dbReference type="SAM" id="Phobius"/>
    </source>
</evidence>
<dbReference type="GO" id="GO:0015293">
    <property type="term" value="F:symporter activity"/>
    <property type="evidence" value="ECO:0007669"/>
    <property type="project" value="UniProtKB-KW"/>
</dbReference>
<name>A0A4P9C724_EUBML</name>
<evidence type="ECO:0000256" key="6">
    <source>
        <dbReference type="RuleBase" id="RU003732"/>
    </source>
</evidence>
<dbReference type="GO" id="GO:0016020">
    <property type="term" value="C:membrane"/>
    <property type="evidence" value="ECO:0007669"/>
    <property type="project" value="UniProtKB-SubCell"/>
</dbReference>
<dbReference type="CDD" id="cd10336">
    <property type="entry name" value="SLC6sbd_Tyt1-Like"/>
    <property type="match status" value="1"/>
</dbReference>
<feature type="transmembrane region" description="Helical" evidence="7">
    <location>
        <begin position="436"/>
        <end position="457"/>
    </location>
</feature>
<evidence type="ECO:0000313" key="8">
    <source>
        <dbReference type="EMBL" id="QCT71154.1"/>
    </source>
</evidence>
<feature type="transmembrane region" description="Helical" evidence="7">
    <location>
        <begin position="143"/>
        <end position="164"/>
    </location>
</feature>
<dbReference type="PANTHER" id="PTHR42948:SF1">
    <property type="entry name" value="TRANSPORTER"/>
    <property type="match status" value="1"/>
</dbReference>
<evidence type="ECO:0000313" key="9">
    <source>
        <dbReference type="Proteomes" id="UP000218387"/>
    </source>
</evidence>
<dbReference type="PRINTS" id="PR00176">
    <property type="entry name" value="NANEUSMPORT"/>
</dbReference>
<keyword evidence="6" id="KW-0769">Symport</keyword>
<keyword evidence="2 6" id="KW-0813">Transport</keyword>
<gene>
    <name evidence="8" type="ORF">CPZ25_007380</name>
</gene>
<keyword evidence="9" id="KW-1185">Reference proteome</keyword>
<proteinExistence type="inferred from homology"/>
<evidence type="ECO:0000256" key="5">
    <source>
        <dbReference type="ARBA" id="ARBA00023136"/>
    </source>
</evidence>
<dbReference type="NCBIfam" id="NF037979">
    <property type="entry name" value="Na_transp"/>
    <property type="match status" value="1"/>
</dbReference>
<dbReference type="Pfam" id="PF00209">
    <property type="entry name" value="SNF"/>
    <property type="match status" value="2"/>
</dbReference>
<evidence type="ECO:0000256" key="2">
    <source>
        <dbReference type="ARBA" id="ARBA00022448"/>
    </source>
</evidence>
<dbReference type="Proteomes" id="UP000218387">
    <property type="component" value="Chromosome"/>
</dbReference>
<protein>
    <recommendedName>
        <fullName evidence="6">Transporter</fullName>
    </recommendedName>
</protein>
<dbReference type="EMBL" id="CP029487">
    <property type="protein sequence ID" value="QCT71154.1"/>
    <property type="molecule type" value="Genomic_DNA"/>
</dbReference>
<reference evidence="8 9" key="1">
    <citation type="submission" date="2018-05" db="EMBL/GenBank/DDBJ databases">
        <title>Genome comparison of Eubacterium sp.</title>
        <authorList>
            <person name="Feng Y."/>
            <person name="Sanchez-Andrea I."/>
            <person name="Stams A.J.M."/>
            <person name="De Vos W.M."/>
        </authorList>
    </citation>
    <scope>NUCLEOTIDE SEQUENCE [LARGE SCALE GENOMIC DNA]</scope>
    <source>
        <strain evidence="8 9">YI</strain>
    </source>
</reference>
<dbReference type="PANTHER" id="PTHR42948">
    <property type="entry name" value="TRANSPORTER"/>
    <property type="match status" value="1"/>
</dbReference>
<dbReference type="InterPro" id="IPR047218">
    <property type="entry name" value="YocR/YhdH-like"/>
</dbReference>
<dbReference type="AlphaFoldDB" id="A0A4P9C724"/>
<feature type="transmembrane region" description="Helical" evidence="7">
    <location>
        <begin position="353"/>
        <end position="376"/>
    </location>
</feature>
<feature type="transmembrane region" description="Helical" evidence="7">
    <location>
        <begin position="39"/>
        <end position="65"/>
    </location>
</feature>
<feature type="transmembrane region" description="Helical" evidence="7">
    <location>
        <begin position="86"/>
        <end position="116"/>
    </location>
</feature>
<feature type="transmembrane region" description="Helical" evidence="7">
    <location>
        <begin position="224"/>
        <end position="251"/>
    </location>
</feature>
<evidence type="ECO:0000256" key="1">
    <source>
        <dbReference type="ARBA" id="ARBA00004141"/>
    </source>
</evidence>
<dbReference type="InterPro" id="IPR037272">
    <property type="entry name" value="SNS_sf"/>
</dbReference>
<dbReference type="KEGG" id="emt:CPZ25_007380"/>
<feature type="transmembrane region" description="Helical" evidence="7">
    <location>
        <begin position="263"/>
        <end position="288"/>
    </location>
</feature>
<dbReference type="PROSITE" id="PS00610">
    <property type="entry name" value="NA_NEUROTRAN_SYMP_1"/>
    <property type="match status" value="1"/>
</dbReference>
<organism evidence="8 9">
    <name type="scientific">Eubacterium maltosivorans</name>
    <dbReference type="NCBI Taxonomy" id="2041044"/>
    <lineage>
        <taxon>Bacteria</taxon>
        <taxon>Bacillati</taxon>
        <taxon>Bacillota</taxon>
        <taxon>Clostridia</taxon>
        <taxon>Eubacteriales</taxon>
        <taxon>Eubacteriaceae</taxon>
        <taxon>Eubacterium</taxon>
    </lineage>
</organism>
<dbReference type="SUPFAM" id="SSF161070">
    <property type="entry name" value="SNF-like"/>
    <property type="match status" value="1"/>
</dbReference>
<keyword evidence="3 6" id="KW-0812">Transmembrane</keyword>
<feature type="transmembrane region" description="Helical" evidence="7">
    <location>
        <begin position="396"/>
        <end position="415"/>
    </location>
</feature>
<keyword evidence="4 7" id="KW-1133">Transmembrane helix</keyword>
<dbReference type="InterPro" id="IPR000175">
    <property type="entry name" value="Na/ntran_symport"/>
</dbReference>
<dbReference type="PROSITE" id="PS50267">
    <property type="entry name" value="NA_NEUROTRAN_SYMP_3"/>
    <property type="match status" value="1"/>
</dbReference>
<evidence type="ECO:0000256" key="3">
    <source>
        <dbReference type="ARBA" id="ARBA00022692"/>
    </source>
</evidence>
<feature type="transmembrane region" description="Helical" evidence="7">
    <location>
        <begin position="312"/>
        <end position="333"/>
    </location>
</feature>
<sequence>MQKRETFSSRLGFLLISAGCAIGLGNVWRFPYIVGKYGGAAFVLLYLLFLIIMGLPIMVMEFSVGRASQKSIARSFDELEPKGTKWHLYSFFGIAGNYLLMMFYTTIAGWLLLYFFKMAKGDFVGLNADGVSAEFGNLMGQPVLMTVFMVIVVLICMGVCSRGLQNGVEKITKVMMICLLAVMIILVGRAVTLEGAAEGLKFYLMPDFNNLMYDAQGNMILGEAIFAAMGQAFFTLSLGIGALAIFGSYIGKDHTLGGEALRVTLLDTAVAIMSGLIIFPACFAFNVAPNEGPALIFVTLPNIFNEMPMGQVWGALFFVFMSFAALSTVIAVFENIISFAIDRWGFSRKKSVLINLAAIILLSMPCILGFNVLSGFQPLGQGTGILDLEDFIVSNNLLPLGSLVYLLFCVSKKGWGWDAFITEANTGNGLKFPKSIRFYVTWILPFVILFIFIMGYLNKFGIGL</sequence>
<keyword evidence="5 7" id="KW-0472">Membrane</keyword>
<comment type="similarity">
    <text evidence="6">Belongs to the sodium:neurotransmitter symporter (SNF) (TC 2.A.22) family.</text>
</comment>
<accession>A0A4P9C724</accession>
<feature type="transmembrane region" description="Helical" evidence="7">
    <location>
        <begin position="176"/>
        <end position="204"/>
    </location>
</feature>
<comment type="subcellular location">
    <subcellularLocation>
        <location evidence="1">Membrane</location>
        <topology evidence="1">Multi-pass membrane protein</topology>
    </subcellularLocation>
</comment>